<name>A0AAV5IPL7_9ROSI</name>
<organism evidence="1 2">
    <name type="scientific">Rubroshorea leprosula</name>
    <dbReference type="NCBI Taxonomy" id="152421"/>
    <lineage>
        <taxon>Eukaryota</taxon>
        <taxon>Viridiplantae</taxon>
        <taxon>Streptophyta</taxon>
        <taxon>Embryophyta</taxon>
        <taxon>Tracheophyta</taxon>
        <taxon>Spermatophyta</taxon>
        <taxon>Magnoliopsida</taxon>
        <taxon>eudicotyledons</taxon>
        <taxon>Gunneridae</taxon>
        <taxon>Pentapetalae</taxon>
        <taxon>rosids</taxon>
        <taxon>malvids</taxon>
        <taxon>Malvales</taxon>
        <taxon>Dipterocarpaceae</taxon>
        <taxon>Rubroshorea</taxon>
    </lineage>
</organism>
<dbReference type="PANTHER" id="PTHR31972:SF12">
    <property type="entry name" value="OS01G0909400 PROTEIN"/>
    <property type="match status" value="1"/>
</dbReference>
<gene>
    <name evidence="1" type="ORF">SLEP1_g13240</name>
</gene>
<dbReference type="InterPro" id="IPR008586">
    <property type="entry name" value="DUF868_pln"/>
</dbReference>
<reference evidence="1 2" key="1">
    <citation type="journal article" date="2021" name="Commun. Biol.">
        <title>The genome of Shorea leprosula (Dipterocarpaceae) highlights the ecological relevance of drought in aseasonal tropical rainforests.</title>
        <authorList>
            <person name="Ng K.K.S."/>
            <person name="Kobayashi M.J."/>
            <person name="Fawcett J.A."/>
            <person name="Hatakeyama M."/>
            <person name="Paape T."/>
            <person name="Ng C.H."/>
            <person name="Ang C.C."/>
            <person name="Tnah L.H."/>
            <person name="Lee C.T."/>
            <person name="Nishiyama T."/>
            <person name="Sese J."/>
            <person name="O'Brien M.J."/>
            <person name="Copetti D."/>
            <person name="Mohd Noor M.I."/>
            <person name="Ong R.C."/>
            <person name="Putra M."/>
            <person name="Sireger I.Z."/>
            <person name="Indrioko S."/>
            <person name="Kosugi Y."/>
            <person name="Izuno A."/>
            <person name="Isagi Y."/>
            <person name="Lee S.L."/>
            <person name="Shimizu K.K."/>
        </authorList>
    </citation>
    <scope>NUCLEOTIDE SEQUENCE [LARGE SCALE GENOMIC DNA]</scope>
    <source>
        <strain evidence="1">214</strain>
    </source>
</reference>
<protein>
    <submittedName>
        <fullName evidence="1">Uncharacterized protein</fullName>
    </submittedName>
</protein>
<comment type="caution">
    <text evidence="1">The sequence shown here is derived from an EMBL/GenBank/DDBJ whole genome shotgun (WGS) entry which is preliminary data.</text>
</comment>
<dbReference type="Proteomes" id="UP001054252">
    <property type="component" value="Unassembled WGS sequence"/>
</dbReference>
<evidence type="ECO:0000313" key="1">
    <source>
        <dbReference type="EMBL" id="GKV00571.1"/>
    </source>
</evidence>
<dbReference type="EMBL" id="BPVZ01000015">
    <property type="protein sequence ID" value="GKV00571.1"/>
    <property type="molecule type" value="Genomic_DNA"/>
</dbReference>
<dbReference type="AlphaFoldDB" id="A0AAV5IPL7"/>
<proteinExistence type="predicted"/>
<accession>A0AAV5IPL7</accession>
<evidence type="ECO:0000313" key="2">
    <source>
        <dbReference type="Proteomes" id="UP001054252"/>
    </source>
</evidence>
<keyword evidence="2" id="KW-1185">Reference proteome</keyword>
<dbReference type="PANTHER" id="PTHR31972">
    <property type="entry name" value="EXPRESSED PROTEIN"/>
    <property type="match status" value="1"/>
</dbReference>
<sequence>MQDPIGIPECFSSGEKPADDSAAVTRSGQSVFMSMYRTKVADQCRLITITWYKNLLVHGLSVSVEGPEGESQYTCKVELKPWYFWRKQGSKRFVVEDKAVDVFWDLKAAKFNGETEPSSEYYVAVVCDEEVVLLLGDLKKDAYRKTGCRPTLIDPILVSRKEHVFGKKKFSTRVKFHEKGRFHEITIECKNRTTTVRNPLGGVEPEMEMRIDGHMVLHVKHLQWKFRGNESIHMNKVRVEVYWDVHDWLFSPGLRHALFIFKPTILSSPSKSSSPLFSSSSTPKTLLSSQTQSYSSLEGLNAGSGSSEFSLFLYAWKLIGVEKSVGSKRRGMEPATAGLTQVTIIG</sequence>
<dbReference type="Pfam" id="PF05910">
    <property type="entry name" value="DUF868"/>
    <property type="match status" value="1"/>
</dbReference>